<dbReference type="AlphaFoldDB" id="A0A9D4GD84"/>
<sequence length="78" mass="8866">MLQVFPTQLEMYWYETQVILACIGTLSTSKNQGIYSQRARVSRPDSLYLNTVSSACCLFSKKQRTPLEISACTFMGYP</sequence>
<comment type="caution">
    <text evidence="1">The sequence shown here is derived from an EMBL/GenBank/DDBJ whole genome shotgun (WGS) entry which is preliminary data.</text>
</comment>
<name>A0A9D4GD84_DREPO</name>
<proteinExistence type="predicted"/>
<accession>A0A9D4GD84</accession>
<evidence type="ECO:0000313" key="1">
    <source>
        <dbReference type="EMBL" id="KAH3815019.1"/>
    </source>
</evidence>
<dbReference type="Proteomes" id="UP000828390">
    <property type="component" value="Unassembled WGS sequence"/>
</dbReference>
<protein>
    <submittedName>
        <fullName evidence="1">Uncharacterized protein</fullName>
    </submittedName>
</protein>
<reference evidence="1" key="2">
    <citation type="submission" date="2020-11" db="EMBL/GenBank/DDBJ databases">
        <authorList>
            <person name="McCartney M.A."/>
            <person name="Auch B."/>
            <person name="Kono T."/>
            <person name="Mallez S."/>
            <person name="Becker A."/>
            <person name="Gohl D.M."/>
            <person name="Silverstein K.A.T."/>
            <person name="Koren S."/>
            <person name="Bechman K.B."/>
            <person name="Herman A."/>
            <person name="Abrahante J.E."/>
            <person name="Garbe J."/>
        </authorList>
    </citation>
    <scope>NUCLEOTIDE SEQUENCE</scope>
    <source>
        <strain evidence="1">Duluth1</strain>
        <tissue evidence="1">Whole animal</tissue>
    </source>
</reference>
<reference evidence="1" key="1">
    <citation type="journal article" date="2019" name="bioRxiv">
        <title>The Genome of the Zebra Mussel, Dreissena polymorpha: A Resource for Invasive Species Research.</title>
        <authorList>
            <person name="McCartney M.A."/>
            <person name="Auch B."/>
            <person name="Kono T."/>
            <person name="Mallez S."/>
            <person name="Zhang Y."/>
            <person name="Obille A."/>
            <person name="Becker A."/>
            <person name="Abrahante J.E."/>
            <person name="Garbe J."/>
            <person name="Badalamenti J.P."/>
            <person name="Herman A."/>
            <person name="Mangelson H."/>
            <person name="Liachko I."/>
            <person name="Sullivan S."/>
            <person name="Sone E.D."/>
            <person name="Koren S."/>
            <person name="Silverstein K.A.T."/>
            <person name="Beckman K.B."/>
            <person name="Gohl D.M."/>
        </authorList>
    </citation>
    <scope>NUCLEOTIDE SEQUENCE</scope>
    <source>
        <strain evidence="1">Duluth1</strain>
        <tissue evidence="1">Whole animal</tissue>
    </source>
</reference>
<dbReference type="EMBL" id="JAIWYP010000006">
    <property type="protein sequence ID" value="KAH3815019.1"/>
    <property type="molecule type" value="Genomic_DNA"/>
</dbReference>
<keyword evidence="2" id="KW-1185">Reference proteome</keyword>
<evidence type="ECO:0000313" key="2">
    <source>
        <dbReference type="Proteomes" id="UP000828390"/>
    </source>
</evidence>
<organism evidence="1 2">
    <name type="scientific">Dreissena polymorpha</name>
    <name type="common">Zebra mussel</name>
    <name type="synonym">Mytilus polymorpha</name>
    <dbReference type="NCBI Taxonomy" id="45954"/>
    <lineage>
        <taxon>Eukaryota</taxon>
        <taxon>Metazoa</taxon>
        <taxon>Spiralia</taxon>
        <taxon>Lophotrochozoa</taxon>
        <taxon>Mollusca</taxon>
        <taxon>Bivalvia</taxon>
        <taxon>Autobranchia</taxon>
        <taxon>Heteroconchia</taxon>
        <taxon>Euheterodonta</taxon>
        <taxon>Imparidentia</taxon>
        <taxon>Neoheterodontei</taxon>
        <taxon>Myida</taxon>
        <taxon>Dreissenoidea</taxon>
        <taxon>Dreissenidae</taxon>
        <taxon>Dreissena</taxon>
    </lineage>
</organism>
<gene>
    <name evidence="1" type="ORF">DPMN_143538</name>
</gene>